<keyword evidence="2" id="KW-1185">Reference proteome</keyword>
<sequence>MTMSSLMLPVPIQLDQNICPRSGRLQDDSYRRPWCGSLGTPYELEYTGSVVDYLKAELRPVECVERFTVCTGELGEDVVPSSNPASPRCVASQEALCLLNGGERAAEQDEWTENFTEFDVNSVYFNEQDLFLPEEVIMSENQLKSFLPSLTTLLKRLKPYPASDLLDLHQTGSLLPEHILIGEFSPYSAAPCDALAGCSSPQWDAEEFGKETILDAEDLMLPDFIETDVLRTQELVSYHLVQLREALNLTPEADEEHSSVLDTLRRGMVTSSEWETFSAPATDITDSASERTISPLPFRSSVELELDLILSPPPPPPPPDWKLLLSINQLSAETLSPVDTVCLLSDSEREVLEKDVWVAEKHTQCVARLLLAEPRIPAPLVRRQSLPELLSCLHAEPECHDTDASRFPSLLPLTTPDPILTQALTVETHPAVNTPGPEVDTTEQFTPLSLTQIDELLGDSETVAHSASPTVESRATETPVPACVRRSKTVRDTVSHTPNASDTPTQLSVPQNSLVTPTPSRPPHRGEERTPRPASSSSAAGKKMKSCVRRPQVYLDPVSSFMMLRGVLRPQVEQRPEATPLRTTVAELSQKPTDGSDRMVLQQATETKKSPEASRPVPERSECKTVHVPPTDTERGAYCELRALARPVVCRALESGALRNTDFSSLTPEHTRFCLKQQEKLLSTGQGRECEYNDVALLHILVTLKDLLLRCDLNTATGYLEKAHSTCTMDGLRELLRKFQVLQYLSRKWAEPRVRVQHLQEQISTWLQRTSFQKILIVMAVENVRAELMLALSQIPGNSVAALTPEQDSRADINSLADSRCAVVSVQQLQCGFPWWRFSAVFEFQCLSDSAVRSICVKNKIHYTCFTTAAPSTDPDPSAVFCSPLDRVPFVLLITEGLLKHCDLLQLLESAYNMTLLERIHSPSLQQLGPTHLYDVITVDENTTILLQELGELDQERAAERVVLRLSALLLQFSRCWVVLRCSDHYSALVRGEVFSNLALVYSALVLFGQKSDGLDVKVLLAYDVADVARCVHRVCLHTLLSSQRDVCNWLDREWFSVLPTEEEQCLLYFPCVNCVVAQLLLSRAPSLQWLLEASHSQLEEMFPEITPSILKIFSDSTAAHRLNAAATQCEDEVTHIHHWGLDKDEPLSHTHSDPFLIHTSTAPHSPGFIQEHGPVGSGWFGAESDSLTSTHSPNSAEEQTRVAGDFSGGEADEPQTLEASSLISSLSFTHTHTVPCTPFTQNPCPHPTPALLPHLSRQQWEGSSNGPERCTERKRPAGGAIHTVFPQCKRGRLLFERVPGRSDGQTRLRFF</sequence>
<gene>
    <name evidence="1" type="ORF">PGIGA_G00145020</name>
</gene>
<evidence type="ECO:0000313" key="2">
    <source>
        <dbReference type="Proteomes" id="UP000829447"/>
    </source>
</evidence>
<accession>A0ACC5XMC6</accession>
<evidence type="ECO:0000313" key="1">
    <source>
        <dbReference type="EMBL" id="MCI4392345.1"/>
    </source>
</evidence>
<proteinExistence type="predicted"/>
<organism evidence="1 2">
    <name type="scientific">Pangasianodon gigas</name>
    <name type="common">Mekong giant catfish</name>
    <name type="synonym">Pangasius gigas</name>
    <dbReference type="NCBI Taxonomy" id="30993"/>
    <lineage>
        <taxon>Eukaryota</taxon>
        <taxon>Metazoa</taxon>
        <taxon>Chordata</taxon>
        <taxon>Craniata</taxon>
        <taxon>Vertebrata</taxon>
        <taxon>Euteleostomi</taxon>
        <taxon>Actinopterygii</taxon>
        <taxon>Neopterygii</taxon>
        <taxon>Teleostei</taxon>
        <taxon>Ostariophysi</taxon>
        <taxon>Siluriformes</taxon>
        <taxon>Pangasiidae</taxon>
        <taxon>Pangasianodon</taxon>
    </lineage>
</organism>
<name>A0ACC5XMC6_PANGG</name>
<protein>
    <submittedName>
        <fullName evidence="1">Uncharacterized protein</fullName>
    </submittedName>
</protein>
<dbReference type="EMBL" id="CM040477">
    <property type="protein sequence ID" value="MCI4392345.1"/>
    <property type="molecule type" value="Genomic_DNA"/>
</dbReference>
<dbReference type="Proteomes" id="UP000829447">
    <property type="component" value="Linkage Group LG24"/>
</dbReference>
<comment type="caution">
    <text evidence="1">The sequence shown here is derived from an EMBL/GenBank/DDBJ whole genome shotgun (WGS) entry which is preliminary data.</text>
</comment>
<reference evidence="1 2" key="1">
    <citation type="journal article" date="2022" name="bioRxiv">
        <title>An ancient truncated duplication of the anti-Mullerian hormone receptor type 2 gene is a potential conserved master sex determinant in the Pangasiidae catfish family.</title>
        <authorList>
            <person name="Wen M."/>
            <person name="Pan Q."/>
            <person name="Jouanno E."/>
            <person name="Montfort J."/>
            <person name="Zahm M."/>
            <person name="Cabau C."/>
            <person name="Klopp C."/>
            <person name="Iampietro C."/>
            <person name="Roques C."/>
            <person name="Bouchez O."/>
            <person name="Castinel A."/>
            <person name="Donnadieu C."/>
            <person name="Parrinello H."/>
            <person name="Poncet C."/>
            <person name="Belmonte E."/>
            <person name="Gautier V."/>
            <person name="Avarre J.-C."/>
            <person name="Dugue R."/>
            <person name="Gustiano R."/>
            <person name="Ha T.T.T."/>
            <person name="Campet M."/>
            <person name="Sriphairoj K."/>
            <person name="Ribolli J."/>
            <person name="de Almeida F.L."/>
            <person name="Desvignes T."/>
            <person name="Postlethwait J.H."/>
            <person name="Bucao C.F."/>
            <person name="Robinson-Rechavi M."/>
            <person name="Bobe J."/>
            <person name="Herpin A."/>
            <person name="Guiguen Y."/>
        </authorList>
    </citation>
    <scope>NUCLEOTIDE SEQUENCE [LARGE SCALE GENOMIC DNA]</scope>
    <source>
        <strain evidence="1">YG-Dec2019</strain>
    </source>
</reference>